<dbReference type="NCBIfam" id="TIGR01325">
    <property type="entry name" value="O_suc_HS_sulf"/>
    <property type="match status" value="1"/>
</dbReference>
<comment type="subunit">
    <text evidence="3">Homotetramer.</text>
</comment>
<evidence type="ECO:0000256" key="2">
    <source>
        <dbReference type="ARBA" id="ARBA00022898"/>
    </source>
</evidence>
<comment type="catalytic activity">
    <reaction evidence="3">
        <text>O-succinyl-L-homoserine + hydrogen sulfide = L-homocysteine + succinate</text>
        <dbReference type="Rhea" id="RHEA:27826"/>
        <dbReference type="ChEBI" id="CHEBI:29919"/>
        <dbReference type="ChEBI" id="CHEBI:30031"/>
        <dbReference type="ChEBI" id="CHEBI:57661"/>
        <dbReference type="ChEBI" id="CHEBI:58199"/>
    </reaction>
</comment>
<dbReference type="Gene3D" id="3.90.1150.10">
    <property type="entry name" value="Aspartate Aminotransferase, domain 1"/>
    <property type="match status" value="1"/>
</dbReference>
<comment type="pathway">
    <text evidence="3">Amino-acid biosynthesis; L-methionine biosynthesis via de novo pathway; L-homocysteine from O-succinyl-L-homoserine: step 1/1.</text>
</comment>
<keyword evidence="8" id="KW-1185">Reference proteome</keyword>
<protein>
    <recommendedName>
        <fullName evidence="3">O-succinylhomoserine sulfhydrylase</fullName>
        <shortName evidence="3">OSH sulfhydrylase</shortName>
        <shortName evidence="3">OSHS sulfhydrylase</shortName>
        <ecNumber evidence="3">2.5.1.-</ecNumber>
    </recommendedName>
</protein>
<dbReference type="GO" id="GO:0019346">
    <property type="term" value="P:transsulfuration"/>
    <property type="evidence" value="ECO:0007669"/>
    <property type="project" value="InterPro"/>
</dbReference>
<reference evidence="7 8" key="1">
    <citation type="journal article" date="2016" name="BMC Genomics">
        <title>Combined genomic and structural analyses of a cultured magnetotactic bacterium reveals its niche adaptation to a dynamic environment.</title>
        <authorList>
            <person name="Araujo A.C."/>
            <person name="Morillo V."/>
            <person name="Cypriano J."/>
            <person name="Teixeira L.C."/>
            <person name="Leao P."/>
            <person name="Lyra S."/>
            <person name="Almeida L.G."/>
            <person name="Bazylinski D.A."/>
            <person name="Vasconcellos A.T."/>
            <person name="Abreu F."/>
            <person name="Lins U."/>
        </authorList>
    </citation>
    <scope>NUCLEOTIDE SEQUENCE [LARGE SCALE GENOMIC DNA]</scope>
    <source>
        <strain evidence="7 8">IT-1</strain>
    </source>
</reference>
<dbReference type="Pfam" id="PF01053">
    <property type="entry name" value="Cys_Met_Meta_PP"/>
    <property type="match status" value="1"/>
</dbReference>
<comment type="similarity">
    <text evidence="3">Belongs to the trans-sulfuration enzymes family. MetZ subfamily.</text>
</comment>
<feature type="compositionally biased region" description="Polar residues" evidence="6">
    <location>
        <begin position="1"/>
        <end position="19"/>
    </location>
</feature>
<dbReference type="GO" id="GO:0030170">
    <property type="term" value="F:pyridoxal phosphate binding"/>
    <property type="evidence" value="ECO:0007669"/>
    <property type="project" value="UniProtKB-UniRule"/>
</dbReference>
<feature type="modified residue" description="N6-(pyridoxal phosphate)lysine" evidence="3 4">
    <location>
        <position position="223"/>
    </location>
</feature>
<evidence type="ECO:0000313" key="8">
    <source>
        <dbReference type="Proteomes" id="UP000194003"/>
    </source>
</evidence>
<dbReference type="SUPFAM" id="SSF53383">
    <property type="entry name" value="PLP-dependent transferases"/>
    <property type="match status" value="1"/>
</dbReference>
<gene>
    <name evidence="3" type="primary">metZ</name>
    <name evidence="7" type="ORF">MAIT1_03100</name>
</gene>
<dbReference type="InterPro" id="IPR015422">
    <property type="entry name" value="PyrdxlP-dep_Trfase_small"/>
</dbReference>
<dbReference type="GO" id="GO:0016765">
    <property type="term" value="F:transferase activity, transferring alkyl or aryl (other than methyl) groups"/>
    <property type="evidence" value="ECO:0007669"/>
    <property type="project" value="UniProtKB-UniRule"/>
</dbReference>
<dbReference type="EMBL" id="LVJN01000018">
    <property type="protein sequence ID" value="OSM04976.1"/>
    <property type="molecule type" value="Genomic_DNA"/>
</dbReference>
<dbReference type="PANTHER" id="PTHR11808:SF80">
    <property type="entry name" value="CYSTATHIONINE GAMMA-LYASE"/>
    <property type="match status" value="1"/>
</dbReference>
<dbReference type="HAMAP" id="MF_02056">
    <property type="entry name" value="MetZ"/>
    <property type="match status" value="1"/>
</dbReference>
<keyword evidence="3" id="KW-0028">Amino-acid biosynthesis</keyword>
<comment type="function">
    <text evidence="3">Catalyzes the formation of L-homocysteine from O-succinyl-L-homoserine (OSHS) and hydrogen sulfide.</text>
</comment>
<dbReference type="GO" id="GO:0005737">
    <property type="term" value="C:cytoplasm"/>
    <property type="evidence" value="ECO:0007669"/>
    <property type="project" value="TreeGrafter"/>
</dbReference>
<evidence type="ECO:0000256" key="1">
    <source>
        <dbReference type="ARBA" id="ARBA00001933"/>
    </source>
</evidence>
<proteinExistence type="inferred from homology"/>
<dbReference type="UniPathway" id="UPA00051">
    <property type="reaction ID" value="UER00449"/>
</dbReference>
<dbReference type="NCBIfam" id="NF006003">
    <property type="entry name" value="PRK08133.1"/>
    <property type="match status" value="1"/>
</dbReference>
<dbReference type="PROSITE" id="PS00868">
    <property type="entry name" value="CYS_MET_METAB_PP"/>
    <property type="match status" value="1"/>
</dbReference>
<dbReference type="InterPro" id="IPR015421">
    <property type="entry name" value="PyrdxlP-dep_Trfase_major"/>
</dbReference>
<dbReference type="PIRSF" id="PIRSF001434">
    <property type="entry name" value="CGS"/>
    <property type="match status" value="1"/>
</dbReference>
<dbReference type="PANTHER" id="PTHR11808">
    <property type="entry name" value="TRANS-SULFURATION ENZYME FAMILY MEMBER"/>
    <property type="match status" value="1"/>
</dbReference>
<accession>A0A1Y2K8H6</accession>
<dbReference type="AlphaFoldDB" id="A0A1Y2K8H6"/>
<comment type="cofactor">
    <cofactor evidence="1 3 5">
        <name>pyridoxal 5'-phosphate</name>
        <dbReference type="ChEBI" id="CHEBI:597326"/>
    </cofactor>
</comment>
<evidence type="ECO:0000256" key="6">
    <source>
        <dbReference type="SAM" id="MobiDB-lite"/>
    </source>
</evidence>
<evidence type="ECO:0000313" key="7">
    <source>
        <dbReference type="EMBL" id="OSM04976.1"/>
    </source>
</evidence>
<sequence length="411" mass="44154">MFQIHANTSIAMSPKSPSDSWGPATRALHTGQRRSAEGENSIALYLTSSFAFESPEQARARFADEEPGNIYSRFTNPNLSAFEERMAALEGGEDAVSFASGMAAISSTFLALLSAGDHIVLSRSVFGSIANVARDVLPRMGIEVDLVSLSDLEAWRAAIKPNTKMLFMETPANPTLEMGDIAALAQLAHDNGAILAVDNVFATPVMQQPLALGADLTVHSATKYLDGQGRVLGGAVVGRKDLVRGPIYSYLRNCGPTLSPFNAWVLHKGLETLALRMERHNHSALQIAQALDCHALLSGGKVRYPGLPSHAQHELAKRQMQGFGGLLCLELGDRERAYRFLNALTIAQITANLGDSRTLATHPATTTHAKWKEEARQAAGITQGLVRLSIGLEDVADLQADFEQALEAMAG</sequence>
<keyword evidence="2 3" id="KW-0663">Pyridoxal phosphate</keyword>
<evidence type="ECO:0000256" key="4">
    <source>
        <dbReference type="PIRSR" id="PIRSR001434-2"/>
    </source>
</evidence>
<keyword evidence="3" id="KW-0486">Methionine biosynthesis</keyword>
<comment type="caution">
    <text evidence="7">The sequence shown here is derived from an EMBL/GenBank/DDBJ whole genome shotgun (WGS) entry which is preliminary data.</text>
</comment>
<dbReference type="FunFam" id="3.40.640.10:FF:000046">
    <property type="entry name" value="Cystathionine gamma-lyase"/>
    <property type="match status" value="1"/>
</dbReference>
<evidence type="ECO:0000256" key="3">
    <source>
        <dbReference type="HAMAP-Rule" id="MF_02056"/>
    </source>
</evidence>
<dbReference type="FunFam" id="3.90.1150.10:FF:000033">
    <property type="entry name" value="Cystathionine gamma-synthase"/>
    <property type="match status" value="1"/>
</dbReference>
<dbReference type="GO" id="GO:0071268">
    <property type="term" value="P:homocysteine biosynthetic process"/>
    <property type="evidence" value="ECO:0007669"/>
    <property type="project" value="InterPro"/>
</dbReference>
<dbReference type="InterPro" id="IPR054542">
    <property type="entry name" value="Cys_met_metab_PP"/>
</dbReference>
<dbReference type="Gene3D" id="3.40.640.10">
    <property type="entry name" value="Type I PLP-dependent aspartate aminotransferase-like (Major domain)"/>
    <property type="match status" value="1"/>
</dbReference>
<dbReference type="InterPro" id="IPR000277">
    <property type="entry name" value="Cys/Met-Metab_PyrdxlP-dep_enz"/>
</dbReference>
<dbReference type="STRING" id="1434232.MAIT1_03100"/>
<dbReference type="GO" id="GO:0016846">
    <property type="term" value="F:carbon-sulfur lyase activity"/>
    <property type="evidence" value="ECO:0007669"/>
    <property type="project" value="TreeGrafter"/>
</dbReference>
<evidence type="ECO:0000256" key="5">
    <source>
        <dbReference type="RuleBase" id="RU362118"/>
    </source>
</evidence>
<dbReference type="Proteomes" id="UP000194003">
    <property type="component" value="Unassembled WGS sequence"/>
</dbReference>
<organism evidence="7 8">
    <name type="scientific">Magnetofaba australis IT-1</name>
    <dbReference type="NCBI Taxonomy" id="1434232"/>
    <lineage>
        <taxon>Bacteria</taxon>
        <taxon>Pseudomonadati</taxon>
        <taxon>Pseudomonadota</taxon>
        <taxon>Magnetococcia</taxon>
        <taxon>Magnetococcales</taxon>
        <taxon>Magnetococcaceae</taxon>
        <taxon>Magnetofaba</taxon>
    </lineage>
</organism>
<dbReference type="GO" id="GO:0071266">
    <property type="term" value="P:'de novo' L-methionine biosynthetic process"/>
    <property type="evidence" value="ECO:0007669"/>
    <property type="project" value="UniProtKB-UniRule"/>
</dbReference>
<name>A0A1Y2K8H6_9PROT</name>
<dbReference type="EC" id="2.5.1.-" evidence="3"/>
<keyword evidence="3" id="KW-0808">Transferase</keyword>
<dbReference type="InterPro" id="IPR006234">
    <property type="entry name" value="O-succ-hSer_sulfhydrylase"/>
</dbReference>
<feature type="region of interest" description="Disordered" evidence="6">
    <location>
        <begin position="1"/>
        <end position="35"/>
    </location>
</feature>
<dbReference type="InterPro" id="IPR015424">
    <property type="entry name" value="PyrdxlP-dep_Trfase"/>
</dbReference>
<dbReference type="CDD" id="cd00614">
    <property type="entry name" value="CGS_like"/>
    <property type="match status" value="1"/>
</dbReference>